<dbReference type="Proteomes" id="UP001176961">
    <property type="component" value="Unassembled WGS sequence"/>
</dbReference>
<protein>
    <submittedName>
        <fullName evidence="1">Uncharacterized protein</fullName>
    </submittedName>
</protein>
<sequence>MVTTNAAGRTEVHEMNGGDLKPDLVYFPCIEKDCKYIGPNAAALRKHCERCDPGIVDHNENVVAWNFDMLKSSLLSVSSLYIERLRHHLFNVLHCHDILGSELFFFLGTYSLCLWT</sequence>
<keyword evidence="2" id="KW-1185">Reference proteome</keyword>
<dbReference type="AlphaFoldDB" id="A0AA36DPV3"/>
<comment type="caution">
    <text evidence="1">The sequence shown here is derived from an EMBL/GenBank/DDBJ whole genome shotgun (WGS) entry which is preliminary data.</text>
</comment>
<name>A0AA36DPV3_CYLNA</name>
<dbReference type="EMBL" id="CATQJL010000001">
    <property type="protein sequence ID" value="CAJ0591035.1"/>
    <property type="molecule type" value="Genomic_DNA"/>
</dbReference>
<reference evidence="1" key="1">
    <citation type="submission" date="2023-07" db="EMBL/GenBank/DDBJ databases">
        <authorList>
            <consortium name="CYATHOMIX"/>
        </authorList>
    </citation>
    <scope>NUCLEOTIDE SEQUENCE</scope>
    <source>
        <strain evidence="1">N/A</strain>
    </source>
</reference>
<organism evidence="1 2">
    <name type="scientific">Cylicocyclus nassatus</name>
    <name type="common">Nematode worm</name>
    <dbReference type="NCBI Taxonomy" id="53992"/>
    <lineage>
        <taxon>Eukaryota</taxon>
        <taxon>Metazoa</taxon>
        <taxon>Ecdysozoa</taxon>
        <taxon>Nematoda</taxon>
        <taxon>Chromadorea</taxon>
        <taxon>Rhabditida</taxon>
        <taxon>Rhabditina</taxon>
        <taxon>Rhabditomorpha</taxon>
        <taxon>Strongyloidea</taxon>
        <taxon>Strongylidae</taxon>
        <taxon>Cylicocyclus</taxon>
    </lineage>
</organism>
<evidence type="ECO:0000313" key="1">
    <source>
        <dbReference type="EMBL" id="CAJ0591035.1"/>
    </source>
</evidence>
<gene>
    <name evidence="1" type="ORF">CYNAS_LOCUS3018</name>
</gene>
<accession>A0AA36DPV3</accession>
<proteinExistence type="predicted"/>
<evidence type="ECO:0000313" key="2">
    <source>
        <dbReference type="Proteomes" id="UP001176961"/>
    </source>
</evidence>